<feature type="domain" description="Integrase catalytic" evidence="1">
    <location>
        <begin position="81"/>
        <end position="247"/>
    </location>
</feature>
<dbReference type="KEGG" id="fwa:DCMF_11385"/>
<accession>A0A3G1L1N5</accession>
<dbReference type="EMBL" id="CP017634">
    <property type="protein sequence ID" value="ATW28548.1"/>
    <property type="molecule type" value="Genomic_DNA"/>
</dbReference>
<dbReference type="GO" id="GO:0015074">
    <property type="term" value="P:DNA integration"/>
    <property type="evidence" value="ECO:0007669"/>
    <property type="project" value="InterPro"/>
</dbReference>
<dbReference type="PANTHER" id="PTHR35004">
    <property type="entry name" value="TRANSPOSASE RV3428C-RELATED"/>
    <property type="match status" value="1"/>
</dbReference>
<evidence type="ECO:0000313" key="2">
    <source>
        <dbReference type="EMBL" id="ATW28548.1"/>
    </source>
</evidence>
<dbReference type="PROSITE" id="PS50994">
    <property type="entry name" value="INTEGRASE"/>
    <property type="match status" value="1"/>
</dbReference>
<dbReference type="SUPFAM" id="SSF53098">
    <property type="entry name" value="Ribonuclease H-like"/>
    <property type="match status" value="1"/>
</dbReference>
<sequence length="348" mass="40191">MPQKRRDAGKPRTLNERAISEIYRLKEMFPRINATLIYHKLIEDGFINQSDVSLSSVQRFIKHNDLRTAVNPNQKDRKAFEEAYPGGMYQADTSYTAYIKEDGKLRRTYLIHVVDDHSRLIVGARFFYNDNAYNFQLVLKDAVARYGLCNKLYLDNGSTYANAQLSLICGSLGIVKIHTPVRDGASKAKVERSFRTIKDTWLNGFDPSEVSSLEELNRLLADYVRKRNTSFNRTIGGTPMERYQQGIHHVRIPKSQDWLDECFMNRITRKVNLDATVSIGSLSFDVPMQFIRSKVEIRFLPDRMQDAYIFFEGHHYPIRPTNRVENGRTKRNNTHAIDYSKMGGSSDV</sequence>
<dbReference type="InterPro" id="IPR036397">
    <property type="entry name" value="RNaseH_sf"/>
</dbReference>
<protein>
    <recommendedName>
        <fullName evidence="1">Integrase catalytic domain-containing protein</fullName>
    </recommendedName>
</protein>
<dbReference type="Gene3D" id="3.30.420.10">
    <property type="entry name" value="Ribonuclease H-like superfamily/Ribonuclease H"/>
    <property type="match status" value="1"/>
</dbReference>
<dbReference type="Pfam" id="PF00665">
    <property type="entry name" value="rve"/>
    <property type="match status" value="1"/>
</dbReference>
<dbReference type="PANTHER" id="PTHR35004:SF6">
    <property type="entry name" value="TRANSPOSASE"/>
    <property type="match status" value="1"/>
</dbReference>
<reference evidence="2 3" key="1">
    <citation type="submission" date="2016-10" db="EMBL/GenBank/DDBJ databases">
        <title>Complete Genome Sequence of Peptococcaceae strain DCMF.</title>
        <authorList>
            <person name="Edwards R.J."/>
            <person name="Holland S.I."/>
            <person name="Deshpande N.P."/>
            <person name="Wong Y.K."/>
            <person name="Ertan H."/>
            <person name="Manefield M."/>
            <person name="Russell T.L."/>
            <person name="Lee M.J."/>
        </authorList>
    </citation>
    <scope>NUCLEOTIDE SEQUENCE [LARGE SCALE GENOMIC DNA]</scope>
    <source>
        <strain evidence="2 3">DCMF</strain>
    </source>
</reference>
<dbReference type="InterPro" id="IPR012337">
    <property type="entry name" value="RNaseH-like_sf"/>
</dbReference>
<evidence type="ECO:0000313" key="3">
    <source>
        <dbReference type="Proteomes" id="UP000323521"/>
    </source>
</evidence>
<dbReference type="Proteomes" id="UP000323521">
    <property type="component" value="Chromosome"/>
</dbReference>
<gene>
    <name evidence="2" type="ORF">DCMF_11385</name>
</gene>
<dbReference type="GO" id="GO:0003676">
    <property type="term" value="F:nucleic acid binding"/>
    <property type="evidence" value="ECO:0007669"/>
    <property type="project" value="InterPro"/>
</dbReference>
<name>A0A3G1L1N5_FORW1</name>
<dbReference type="AlphaFoldDB" id="A0A3G1L1N5"/>
<organism evidence="2 3">
    <name type="scientific">Formimonas warabiya</name>
    <dbReference type="NCBI Taxonomy" id="1761012"/>
    <lineage>
        <taxon>Bacteria</taxon>
        <taxon>Bacillati</taxon>
        <taxon>Bacillota</taxon>
        <taxon>Clostridia</taxon>
        <taxon>Eubacteriales</taxon>
        <taxon>Peptococcaceae</taxon>
        <taxon>Candidatus Formimonas</taxon>
    </lineage>
</organism>
<proteinExistence type="predicted"/>
<dbReference type="InterPro" id="IPR001584">
    <property type="entry name" value="Integrase_cat-core"/>
</dbReference>
<evidence type="ECO:0000259" key="1">
    <source>
        <dbReference type="PROSITE" id="PS50994"/>
    </source>
</evidence>
<keyword evidence="3" id="KW-1185">Reference proteome</keyword>